<dbReference type="CDD" id="cd00609">
    <property type="entry name" value="AAT_like"/>
    <property type="match status" value="1"/>
</dbReference>
<sequence>MMLSLSAKDHFTVNNSITHIVKSYHIKTLTTNAKTMPHITTSFTTTASSTKLKAFRQVRPVLQRHSSSWMASQCQKRSISGQSSLKDLRHLNRFPHHTLKTANDEFYPAEQLTLDDVNENVLKARYAVRGAIPMRAEELKTQLEKDPQSLPFNKIINANIGNPQQLQQKPLTYYRQVLSLLQYPELLNHNEQQLVDSKLFKIDAIKRAKSLIKDIGGSVGAYSSSQGVEGIRRSVADFITKRDDGETAYPEDIFLTAGASAAVTYLLSIFCRGPETGVLIPIPQYPLYTATLALNNSQALPYYLDENSGWSTNPEEIETVVKEAIQNEIKPTVLVVINPGNPTGAVLSPESIVQIFEVAAKYGTVVIADEVYQENIFPGTEFNSMKKILRHLQRDHPGKFDNVQLASLHSTSKGVSGECGQRGGYMELTGFSHEMRQVILKLASISLCPVVTGQALVDLMVRPPVEGEESFESDQSERNSIHEKLNTRAMTLYETFNSLEGIECQKPQGAMYLFPKIDLPFKAIQEAHHLELTPDEFYCKKLLETTGICTVPGSGFGQEPGTYHLRTTFLAPGVEWMKKWEIFHKEFFDQYRD</sequence>
<dbReference type="UniPathway" id="UPA00528">
    <property type="reaction ID" value="UER00586"/>
</dbReference>
<dbReference type="SUPFAM" id="SSF53383">
    <property type="entry name" value="PLP-dependent transferases"/>
    <property type="match status" value="1"/>
</dbReference>
<reference evidence="11 12" key="1">
    <citation type="journal article" date="2019" name="BMC Genomics">
        <title>Chromosome level assembly and comparative genome analysis confirm lager-brewing yeasts originated from a single hybridization.</title>
        <authorList>
            <person name="Salazar A.N."/>
            <person name="Gorter de Vries A.R."/>
            <person name="van den Broek M."/>
            <person name="Brouwers N."/>
            <person name="de la Torre Cortes P."/>
            <person name="Kuijpers N.G.A."/>
            <person name="Daran J.G."/>
            <person name="Abeel T."/>
        </authorList>
    </citation>
    <scope>NUCLEOTIDE SEQUENCE [LARGE SCALE GENOMIC DNA]</scope>
    <source>
        <strain evidence="11 12">CBS 1483</strain>
    </source>
</reference>
<evidence type="ECO:0000313" key="11">
    <source>
        <dbReference type="EMBL" id="QID86684.1"/>
    </source>
</evidence>
<dbReference type="OrthoDB" id="1732682at2759"/>
<dbReference type="InterPro" id="IPR015424">
    <property type="entry name" value="PyrdxlP-dep_Trfase"/>
</dbReference>
<evidence type="ECO:0000256" key="6">
    <source>
        <dbReference type="ARBA" id="ARBA00025785"/>
    </source>
</evidence>
<comment type="similarity">
    <text evidence="6">Belongs to the class-I pyridoxal-phosphate-dependent aminotransferase family. Alanine aminotransferase subfamily.</text>
</comment>
<evidence type="ECO:0000256" key="9">
    <source>
        <dbReference type="ARBA" id="ARBA00080525"/>
    </source>
</evidence>
<evidence type="ECO:0000256" key="4">
    <source>
        <dbReference type="ARBA" id="ARBA00022679"/>
    </source>
</evidence>
<keyword evidence="4" id="KW-0808">Transferase</keyword>
<name>A0A6C1EDJ0_SACPS</name>
<dbReference type="Pfam" id="PF00155">
    <property type="entry name" value="Aminotran_1_2"/>
    <property type="match status" value="1"/>
</dbReference>
<proteinExistence type="inferred from homology"/>
<accession>A0A6C1EDJ0</accession>
<evidence type="ECO:0000313" key="12">
    <source>
        <dbReference type="Proteomes" id="UP000501346"/>
    </source>
</evidence>
<dbReference type="AlphaFoldDB" id="A0A6C1EDJ0"/>
<gene>
    <name evidence="11" type="primary">ALT1_2</name>
    <name evidence="11" type="ORF">GRS66_009321</name>
</gene>
<dbReference type="Gene3D" id="1.10.287.1970">
    <property type="match status" value="1"/>
</dbReference>
<dbReference type="Gene3D" id="3.40.640.10">
    <property type="entry name" value="Type I PLP-dependent aspartate aminotransferase-like (Major domain)"/>
    <property type="match status" value="1"/>
</dbReference>
<dbReference type="PANTHER" id="PTHR11751:SF29">
    <property type="entry name" value="ALANINE TRANSAMINASE"/>
    <property type="match status" value="1"/>
</dbReference>
<dbReference type="PANTHER" id="PTHR11751">
    <property type="entry name" value="ALANINE AMINOTRANSFERASE"/>
    <property type="match status" value="1"/>
</dbReference>
<comment type="cofactor">
    <cofactor evidence="1">
        <name>pyridoxal 5'-phosphate</name>
        <dbReference type="ChEBI" id="CHEBI:597326"/>
    </cofactor>
</comment>
<evidence type="ECO:0000256" key="8">
    <source>
        <dbReference type="ARBA" id="ARBA00078532"/>
    </source>
</evidence>
<dbReference type="EMBL" id="CP049009">
    <property type="protein sequence ID" value="QID86684.1"/>
    <property type="molecule type" value="Genomic_DNA"/>
</dbReference>
<keyword evidence="3" id="KW-0032">Aminotransferase</keyword>
<dbReference type="GO" id="GO:0008483">
    <property type="term" value="F:transaminase activity"/>
    <property type="evidence" value="ECO:0007669"/>
    <property type="project" value="UniProtKB-KW"/>
</dbReference>
<evidence type="ECO:0000256" key="7">
    <source>
        <dbReference type="ARBA" id="ARBA00077894"/>
    </source>
</evidence>
<keyword evidence="5" id="KW-0663">Pyridoxal phosphate</keyword>
<dbReference type="Proteomes" id="UP000501346">
    <property type="component" value="Chromosome SeXII"/>
</dbReference>
<dbReference type="Gene3D" id="3.90.1150.10">
    <property type="entry name" value="Aspartate Aminotransferase, domain 1"/>
    <property type="match status" value="1"/>
</dbReference>
<dbReference type="InterPro" id="IPR045088">
    <property type="entry name" value="ALAT1/2-like"/>
</dbReference>
<dbReference type="FunFam" id="3.90.1150.10:FF:000010">
    <property type="entry name" value="Alanine aminotransferase 2"/>
    <property type="match status" value="1"/>
</dbReference>
<dbReference type="GO" id="GO:0030170">
    <property type="term" value="F:pyridoxal phosphate binding"/>
    <property type="evidence" value="ECO:0007669"/>
    <property type="project" value="InterPro"/>
</dbReference>
<comment type="subunit">
    <text evidence="2">Homodimer.</text>
</comment>
<dbReference type="FunFam" id="1.10.287.1970:FF:000001">
    <property type="entry name" value="Alanine aminotransferase 2"/>
    <property type="match status" value="1"/>
</dbReference>
<protein>
    <recommendedName>
        <fullName evidence="7">Glutamate pyruvate transaminase</fullName>
    </recommendedName>
    <alternativeName>
        <fullName evidence="8">Glutamic--alanine transaminase</fullName>
    </alternativeName>
    <alternativeName>
        <fullName evidence="9">Glutamic--pyruvic transaminase</fullName>
    </alternativeName>
</protein>
<evidence type="ECO:0000259" key="10">
    <source>
        <dbReference type="Pfam" id="PF00155"/>
    </source>
</evidence>
<evidence type="ECO:0000256" key="5">
    <source>
        <dbReference type="ARBA" id="ARBA00022898"/>
    </source>
</evidence>
<dbReference type="InterPro" id="IPR015422">
    <property type="entry name" value="PyrdxlP-dep_Trfase_small"/>
</dbReference>
<organism evidence="11 12">
    <name type="scientific">Saccharomyces pastorianus</name>
    <name type="common">Lager yeast</name>
    <name type="synonym">Saccharomyces cerevisiae x Saccharomyces eubayanus</name>
    <dbReference type="NCBI Taxonomy" id="27292"/>
    <lineage>
        <taxon>Eukaryota</taxon>
        <taxon>Fungi</taxon>
        <taxon>Dikarya</taxon>
        <taxon>Ascomycota</taxon>
        <taxon>Saccharomycotina</taxon>
        <taxon>Saccharomycetes</taxon>
        <taxon>Saccharomycetales</taxon>
        <taxon>Saccharomycetaceae</taxon>
        <taxon>Saccharomyces</taxon>
    </lineage>
</organism>
<dbReference type="InterPro" id="IPR004839">
    <property type="entry name" value="Aminotransferase_I/II_large"/>
</dbReference>
<feature type="domain" description="Aminotransferase class I/classII large" evidence="10">
    <location>
        <begin position="202"/>
        <end position="571"/>
    </location>
</feature>
<evidence type="ECO:0000256" key="3">
    <source>
        <dbReference type="ARBA" id="ARBA00022576"/>
    </source>
</evidence>
<dbReference type="InterPro" id="IPR015421">
    <property type="entry name" value="PyrdxlP-dep_Trfase_major"/>
</dbReference>
<keyword evidence="12" id="KW-1185">Reference proteome</keyword>
<evidence type="ECO:0000256" key="2">
    <source>
        <dbReference type="ARBA" id="ARBA00011738"/>
    </source>
</evidence>
<dbReference type="GO" id="GO:0042853">
    <property type="term" value="P:L-alanine catabolic process"/>
    <property type="evidence" value="ECO:0007669"/>
    <property type="project" value="UniProtKB-UniPathway"/>
</dbReference>
<evidence type="ECO:0000256" key="1">
    <source>
        <dbReference type="ARBA" id="ARBA00001933"/>
    </source>
</evidence>
<dbReference type="FunFam" id="3.40.640.10:FF:000012">
    <property type="entry name" value="alanine aminotransferase 2"/>
    <property type="match status" value="1"/>
</dbReference>